<evidence type="ECO:0000256" key="1">
    <source>
        <dbReference type="SAM" id="MobiDB-lite"/>
    </source>
</evidence>
<accession>A0ABU1NEL6</accession>
<reference evidence="2 3" key="1">
    <citation type="submission" date="2023-07" db="EMBL/GenBank/DDBJ databases">
        <title>Sorghum-associated microbial communities from plants grown in Nebraska, USA.</title>
        <authorList>
            <person name="Schachtman D."/>
        </authorList>
    </citation>
    <scope>NUCLEOTIDE SEQUENCE [LARGE SCALE GENOMIC DNA]</scope>
    <source>
        <strain evidence="2 3">DS1781</strain>
    </source>
</reference>
<comment type="caution">
    <text evidence="2">The sequence shown here is derived from an EMBL/GenBank/DDBJ whole genome shotgun (WGS) entry which is preliminary data.</text>
</comment>
<name>A0ABU1NEL6_9BURK</name>
<evidence type="ECO:0000313" key="3">
    <source>
        <dbReference type="Proteomes" id="UP001184230"/>
    </source>
</evidence>
<organism evidence="2 3">
    <name type="scientific">Variovorax soli</name>
    <dbReference type="NCBI Taxonomy" id="376815"/>
    <lineage>
        <taxon>Bacteria</taxon>
        <taxon>Pseudomonadati</taxon>
        <taxon>Pseudomonadota</taxon>
        <taxon>Betaproteobacteria</taxon>
        <taxon>Burkholderiales</taxon>
        <taxon>Comamonadaceae</taxon>
        <taxon>Variovorax</taxon>
    </lineage>
</organism>
<feature type="compositionally biased region" description="Polar residues" evidence="1">
    <location>
        <begin position="12"/>
        <end position="26"/>
    </location>
</feature>
<protein>
    <submittedName>
        <fullName evidence="2">Uncharacterized protein</fullName>
    </submittedName>
</protein>
<proteinExistence type="predicted"/>
<feature type="region of interest" description="Disordered" evidence="1">
    <location>
        <begin position="1"/>
        <end position="30"/>
    </location>
</feature>
<dbReference type="Proteomes" id="UP001184230">
    <property type="component" value="Unassembled WGS sequence"/>
</dbReference>
<keyword evidence="3" id="KW-1185">Reference proteome</keyword>
<dbReference type="EMBL" id="JAVDRF010000004">
    <property type="protein sequence ID" value="MDR6536737.1"/>
    <property type="molecule type" value="Genomic_DNA"/>
</dbReference>
<gene>
    <name evidence="2" type="ORF">J2739_002510</name>
</gene>
<evidence type="ECO:0000313" key="2">
    <source>
        <dbReference type="EMBL" id="MDR6536737.1"/>
    </source>
</evidence>
<sequence>MATTQRRGRLSAVTTGATDASPTTRYADNAPGQRVFKTEPLYPPAEGDEGDPGFFQGLLNFFTQLWGPATTDGEKFGFAFIYDEDGTLLAETGTGGANSAGSTQYIYLPTAGGPMW</sequence>
<dbReference type="RefSeq" id="WP_309901996.1">
    <property type="nucleotide sequence ID" value="NZ_JAVDRF010000004.1"/>
</dbReference>